<evidence type="ECO:0000256" key="3">
    <source>
        <dbReference type="ARBA" id="ARBA00022801"/>
    </source>
</evidence>
<evidence type="ECO:0000313" key="10">
    <source>
        <dbReference type="EMBL" id="KAK8860951.1"/>
    </source>
</evidence>
<dbReference type="InterPro" id="IPR029052">
    <property type="entry name" value="Metallo-depent_PP-like"/>
</dbReference>
<proteinExistence type="inferred from homology"/>
<dbReference type="SUPFAM" id="SSF56300">
    <property type="entry name" value="Metallo-dependent phosphatases"/>
    <property type="match status" value="1"/>
</dbReference>
<dbReference type="EMBL" id="JAPFFF010000018">
    <property type="protein sequence ID" value="KAK8860951.1"/>
    <property type="molecule type" value="Genomic_DNA"/>
</dbReference>
<dbReference type="Gene3D" id="3.60.21.10">
    <property type="match status" value="1"/>
</dbReference>
<keyword evidence="5" id="KW-0464">Manganese</keyword>
<evidence type="ECO:0000256" key="8">
    <source>
        <dbReference type="RuleBase" id="RU004273"/>
    </source>
</evidence>
<reference evidence="10 11" key="1">
    <citation type="submission" date="2024-04" db="EMBL/GenBank/DDBJ databases">
        <title>Tritrichomonas musculus Genome.</title>
        <authorList>
            <person name="Alves-Ferreira E."/>
            <person name="Grigg M."/>
            <person name="Lorenzi H."/>
            <person name="Galac M."/>
        </authorList>
    </citation>
    <scope>NUCLEOTIDE SEQUENCE [LARGE SCALE GENOMIC DNA]</scope>
    <source>
        <strain evidence="10 11">EAF2021</strain>
    </source>
</reference>
<sequence>MISTRIDKLFKKLYQARADNSKSPVRMDINDLLWLCDESIKELKKDNVLLLLKAPINIIGDIHGQFYDLLRYLDIGDLPPNSNYLFLGDYVDRGKNSIETLTLLLCMKIKYPANVWLLRGNHETPDISRSYGFFAECASRYNQSLWEKFNEVFMYLPIAAVISDRIFCVHGGLSPLLTDISQISSLKRPLEIPEFGLLTDLLWADPSPDHLGFKESERGTSYTFGYDVVDEFNKNHNFDLVCRGHQVVDPGFYFPFMKNRNLLTIFSAPDYCEEFGNRGSMMKVDFDLKCTFVFIDPPPPEKKRFTFKTQIQGNRY</sequence>
<dbReference type="InterPro" id="IPR050341">
    <property type="entry name" value="PP1_catalytic_subunit"/>
</dbReference>
<keyword evidence="3 8" id="KW-0378">Hydrolase</keyword>
<dbReference type="Pfam" id="PF00149">
    <property type="entry name" value="Metallophos"/>
    <property type="match status" value="1"/>
</dbReference>
<comment type="catalytic activity">
    <reaction evidence="6">
        <text>O-phospho-L-seryl-[protein] + H2O = L-seryl-[protein] + phosphate</text>
        <dbReference type="Rhea" id="RHEA:20629"/>
        <dbReference type="Rhea" id="RHEA-COMP:9863"/>
        <dbReference type="Rhea" id="RHEA-COMP:11604"/>
        <dbReference type="ChEBI" id="CHEBI:15377"/>
        <dbReference type="ChEBI" id="CHEBI:29999"/>
        <dbReference type="ChEBI" id="CHEBI:43474"/>
        <dbReference type="ChEBI" id="CHEBI:83421"/>
        <dbReference type="EC" id="3.1.3.16"/>
    </reaction>
</comment>
<dbReference type="SMART" id="SM00156">
    <property type="entry name" value="PP2Ac"/>
    <property type="match status" value="1"/>
</dbReference>
<keyword evidence="11" id="KW-1185">Reference proteome</keyword>
<dbReference type="PROSITE" id="PS00125">
    <property type="entry name" value="SER_THR_PHOSPHATASE"/>
    <property type="match status" value="1"/>
</dbReference>
<comment type="catalytic activity">
    <reaction evidence="7 8">
        <text>O-phospho-L-threonyl-[protein] + H2O = L-threonyl-[protein] + phosphate</text>
        <dbReference type="Rhea" id="RHEA:47004"/>
        <dbReference type="Rhea" id="RHEA-COMP:11060"/>
        <dbReference type="Rhea" id="RHEA-COMP:11605"/>
        <dbReference type="ChEBI" id="CHEBI:15377"/>
        <dbReference type="ChEBI" id="CHEBI:30013"/>
        <dbReference type="ChEBI" id="CHEBI:43474"/>
        <dbReference type="ChEBI" id="CHEBI:61977"/>
        <dbReference type="EC" id="3.1.3.16"/>
    </reaction>
</comment>
<dbReference type="InterPro" id="IPR006186">
    <property type="entry name" value="Ser/Thr-sp_prot-phosphatase"/>
</dbReference>
<evidence type="ECO:0000313" key="11">
    <source>
        <dbReference type="Proteomes" id="UP001470230"/>
    </source>
</evidence>
<dbReference type="PRINTS" id="PR00114">
    <property type="entry name" value="STPHPHTASE"/>
</dbReference>
<keyword evidence="2" id="KW-0479">Metal-binding</keyword>
<protein>
    <recommendedName>
        <fullName evidence="8">Serine/threonine-protein phosphatase</fullName>
        <ecNumber evidence="8">3.1.3.16</ecNumber>
    </recommendedName>
</protein>
<dbReference type="EC" id="3.1.3.16" evidence="8"/>
<dbReference type="PANTHER" id="PTHR11668:SF300">
    <property type="entry name" value="SERINE_THREONINE-PROTEIN PHOSPHATASE"/>
    <property type="match status" value="1"/>
</dbReference>
<name>A0ABR2IDM2_9EUKA</name>
<comment type="similarity">
    <text evidence="8">Belongs to the PPP phosphatase family.</text>
</comment>
<gene>
    <name evidence="10" type="ORF">M9Y10_012643</name>
</gene>
<evidence type="ECO:0000259" key="9">
    <source>
        <dbReference type="PROSITE" id="PS00125"/>
    </source>
</evidence>
<comment type="caution">
    <text evidence="10">The sequence shown here is derived from an EMBL/GenBank/DDBJ whole genome shotgun (WGS) entry which is preliminary data.</text>
</comment>
<evidence type="ECO:0000256" key="2">
    <source>
        <dbReference type="ARBA" id="ARBA00022723"/>
    </source>
</evidence>
<dbReference type="InterPro" id="IPR004843">
    <property type="entry name" value="Calcineurin-like_PHP"/>
</dbReference>
<evidence type="ECO:0000256" key="1">
    <source>
        <dbReference type="ARBA" id="ARBA00001936"/>
    </source>
</evidence>
<accession>A0ABR2IDM2</accession>
<comment type="cofactor">
    <cofactor evidence="1">
        <name>Mn(2+)</name>
        <dbReference type="ChEBI" id="CHEBI:29035"/>
    </cofactor>
</comment>
<organism evidence="10 11">
    <name type="scientific">Tritrichomonas musculus</name>
    <dbReference type="NCBI Taxonomy" id="1915356"/>
    <lineage>
        <taxon>Eukaryota</taxon>
        <taxon>Metamonada</taxon>
        <taxon>Parabasalia</taxon>
        <taxon>Tritrichomonadida</taxon>
        <taxon>Tritrichomonadidae</taxon>
        <taxon>Tritrichomonas</taxon>
    </lineage>
</organism>
<evidence type="ECO:0000256" key="5">
    <source>
        <dbReference type="ARBA" id="ARBA00023211"/>
    </source>
</evidence>
<feature type="domain" description="Serine/threonine specific protein phosphatases" evidence="9">
    <location>
        <begin position="118"/>
        <end position="123"/>
    </location>
</feature>
<evidence type="ECO:0000256" key="4">
    <source>
        <dbReference type="ARBA" id="ARBA00022912"/>
    </source>
</evidence>
<keyword evidence="4" id="KW-0904">Protein phosphatase</keyword>
<evidence type="ECO:0000256" key="7">
    <source>
        <dbReference type="ARBA" id="ARBA00048336"/>
    </source>
</evidence>
<dbReference type="Proteomes" id="UP001470230">
    <property type="component" value="Unassembled WGS sequence"/>
</dbReference>
<evidence type="ECO:0000256" key="6">
    <source>
        <dbReference type="ARBA" id="ARBA00047761"/>
    </source>
</evidence>
<dbReference type="PANTHER" id="PTHR11668">
    <property type="entry name" value="SERINE/THREONINE PROTEIN PHOSPHATASE"/>
    <property type="match status" value="1"/>
</dbReference>